<gene>
    <name evidence="1" type="ORF">E2C01_092130</name>
</gene>
<protein>
    <submittedName>
        <fullName evidence="1">Uncharacterized protein</fullName>
    </submittedName>
</protein>
<accession>A0A5B7JFQ5</accession>
<sequence length="118" mass="13252">MKIIGVERNARRGQEGEQAQEIRCDENISVQTPLFALSVAPNQKNPLAWFGGRHWFRKGMAWAYSLSFSSALRGTASILLWFTHHCLASLFLLSSGNTVKRVLTGKGIVRRKHTSPEQ</sequence>
<organism evidence="1 2">
    <name type="scientific">Portunus trituberculatus</name>
    <name type="common">Swimming crab</name>
    <name type="synonym">Neptunus trituberculatus</name>
    <dbReference type="NCBI Taxonomy" id="210409"/>
    <lineage>
        <taxon>Eukaryota</taxon>
        <taxon>Metazoa</taxon>
        <taxon>Ecdysozoa</taxon>
        <taxon>Arthropoda</taxon>
        <taxon>Crustacea</taxon>
        <taxon>Multicrustacea</taxon>
        <taxon>Malacostraca</taxon>
        <taxon>Eumalacostraca</taxon>
        <taxon>Eucarida</taxon>
        <taxon>Decapoda</taxon>
        <taxon>Pleocyemata</taxon>
        <taxon>Brachyura</taxon>
        <taxon>Eubrachyura</taxon>
        <taxon>Portunoidea</taxon>
        <taxon>Portunidae</taxon>
        <taxon>Portuninae</taxon>
        <taxon>Portunus</taxon>
    </lineage>
</organism>
<reference evidence="1 2" key="1">
    <citation type="submission" date="2019-05" db="EMBL/GenBank/DDBJ databases">
        <title>Another draft genome of Portunus trituberculatus and its Hox gene families provides insights of decapod evolution.</title>
        <authorList>
            <person name="Jeong J.-H."/>
            <person name="Song I."/>
            <person name="Kim S."/>
            <person name="Choi T."/>
            <person name="Kim D."/>
            <person name="Ryu S."/>
            <person name="Kim W."/>
        </authorList>
    </citation>
    <scope>NUCLEOTIDE SEQUENCE [LARGE SCALE GENOMIC DNA]</scope>
    <source>
        <tissue evidence="1">Muscle</tissue>
    </source>
</reference>
<evidence type="ECO:0000313" key="1">
    <source>
        <dbReference type="EMBL" id="MPC96851.1"/>
    </source>
</evidence>
<dbReference type="AlphaFoldDB" id="A0A5B7JFQ5"/>
<proteinExistence type="predicted"/>
<comment type="caution">
    <text evidence="1">The sequence shown here is derived from an EMBL/GenBank/DDBJ whole genome shotgun (WGS) entry which is preliminary data.</text>
</comment>
<name>A0A5B7JFQ5_PORTR</name>
<keyword evidence="2" id="KW-1185">Reference proteome</keyword>
<evidence type="ECO:0000313" key="2">
    <source>
        <dbReference type="Proteomes" id="UP000324222"/>
    </source>
</evidence>
<dbReference type="Proteomes" id="UP000324222">
    <property type="component" value="Unassembled WGS sequence"/>
</dbReference>
<dbReference type="EMBL" id="VSRR010107579">
    <property type="protein sequence ID" value="MPC96851.1"/>
    <property type="molecule type" value="Genomic_DNA"/>
</dbReference>